<sequence>MQMPPASVIASWPAPNYVDPDTRGNANVILNIAFYVILICFVVLRVFTRTHLNNAFGADDVLILCAMVPTTGFFIISVLKDTKYLWIRHTYDIPPSYVVGGLKMVMAAQVAFGAAITLTKLSMLMLVKKLLTSTSTFWRRITIIAIIFVALQGTVFGLTIIFQCRPMQDYWKITEGPQPNCIDQAATLLAAGIINTLTDILTVLLPIRTVSTLQLPRRQMIIVIVLFGLGFISCIAGIVRTYYMWEVTVGWDQTWRSYPVWKTSAIELYLAIICASIPATRPFFSAYLPHLFGTMNSNYFASDHSQNMQTRSHRLDSHGEEMVDLDQKLGAASSRGMNSISISGSDSRGHSNLEDSACIHVQHKVTMSMEYISKPRTEG</sequence>
<evidence type="ECO:0000256" key="6">
    <source>
        <dbReference type="SAM" id="Phobius"/>
    </source>
</evidence>
<dbReference type="InterPro" id="IPR049326">
    <property type="entry name" value="Rhodopsin_dom_fungi"/>
</dbReference>
<proteinExistence type="inferred from homology"/>
<evidence type="ECO:0000313" key="9">
    <source>
        <dbReference type="Proteomes" id="UP000006753"/>
    </source>
</evidence>
<feature type="transmembrane region" description="Helical" evidence="6">
    <location>
        <begin position="185"/>
        <end position="207"/>
    </location>
</feature>
<feature type="domain" description="Rhodopsin" evidence="7">
    <location>
        <begin position="44"/>
        <end position="285"/>
    </location>
</feature>
<feature type="transmembrane region" description="Helical" evidence="6">
    <location>
        <begin position="141"/>
        <end position="162"/>
    </location>
</feature>
<dbReference type="InParanoid" id="K1X3R8"/>
<dbReference type="HOGENOM" id="CLU_028200_25_4_1"/>
<dbReference type="Proteomes" id="UP000006753">
    <property type="component" value="Unassembled WGS sequence"/>
</dbReference>
<evidence type="ECO:0000256" key="1">
    <source>
        <dbReference type="ARBA" id="ARBA00004141"/>
    </source>
</evidence>
<evidence type="ECO:0000256" key="2">
    <source>
        <dbReference type="ARBA" id="ARBA00022692"/>
    </source>
</evidence>
<feature type="transmembrane region" description="Helical" evidence="6">
    <location>
        <begin position="219"/>
        <end position="245"/>
    </location>
</feature>
<dbReference type="AlphaFoldDB" id="K1X3R8"/>
<evidence type="ECO:0000256" key="4">
    <source>
        <dbReference type="ARBA" id="ARBA00023136"/>
    </source>
</evidence>
<dbReference type="Pfam" id="PF20684">
    <property type="entry name" value="Fung_rhodopsin"/>
    <property type="match status" value="1"/>
</dbReference>
<keyword evidence="2 6" id="KW-0812">Transmembrane</keyword>
<keyword evidence="9" id="KW-1185">Reference proteome</keyword>
<dbReference type="EMBL" id="JH921442">
    <property type="protein sequence ID" value="EKD15373.1"/>
    <property type="molecule type" value="Genomic_DNA"/>
</dbReference>
<feature type="transmembrane region" description="Helical" evidence="6">
    <location>
        <begin position="28"/>
        <end position="48"/>
    </location>
</feature>
<feature type="transmembrane region" description="Helical" evidence="6">
    <location>
        <begin position="99"/>
        <end position="121"/>
    </location>
</feature>
<comment type="subcellular location">
    <subcellularLocation>
        <location evidence="1">Membrane</location>
        <topology evidence="1">Multi-pass membrane protein</topology>
    </subcellularLocation>
</comment>
<evidence type="ECO:0000313" key="8">
    <source>
        <dbReference type="EMBL" id="EKD15373.1"/>
    </source>
</evidence>
<dbReference type="OrthoDB" id="5329176at2759"/>
<dbReference type="KEGG" id="mbe:MBM_06589"/>
<protein>
    <submittedName>
        <fullName evidence="8">Integral membrane protein</fullName>
    </submittedName>
</protein>
<keyword evidence="4 6" id="KW-0472">Membrane</keyword>
<reference evidence="8 9" key="1">
    <citation type="journal article" date="2012" name="BMC Genomics">
        <title>Sequencing the genome of Marssonina brunnea reveals fungus-poplar co-evolution.</title>
        <authorList>
            <person name="Zhu S."/>
            <person name="Cao Y.-Z."/>
            <person name="Jiang C."/>
            <person name="Tan B.-Y."/>
            <person name="Wang Z."/>
            <person name="Feng S."/>
            <person name="Zhang L."/>
            <person name="Su X.-H."/>
            <person name="Brejova B."/>
            <person name="Vinar T."/>
            <person name="Xu M."/>
            <person name="Wang M.-X."/>
            <person name="Zhang S.-G."/>
            <person name="Huang M.-R."/>
            <person name="Wu R."/>
            <person name="Zhou Y."/>
        </authorList>
    </citation>
    <scope>NUCLEOTIDE SEQUENCE [LARGE SCALE GENOMIC DNA]</scope>
    <source>
        <strain evidence="8 9">MB_m1</strain>
    </source>
</reference>
<dbReference type="RefSeq" id="XP_007294478.1">
    <property type="nucleotide sequence ID" value="XM_007294416.1"/>
</dbReference>
<dbReference type="InterPro" id="IPR052337">
    <property type="entry name" value="SAT4-like"/>
</dbReference>
<gene>
    <name evidence="8" type="ORF">MBM_06589</name>
</gene>
<dbReference type="eggNOG" id="ENOG502SMK9">
    <property type="taxonomic scope" value="Eukaryota"/>
</dbReference>
<organism evidence="8 9">
    <name type="scientific">Marssonina brunnea f. sp. multigermtubi (strain MB_m1)</name>
    <name type="common">Marssonina leaf spot fungus</name>
    <dbReference type="NCBI Taxonomy" id="1072389"/>
    <lineage>
        <taxon>Eukaryota</taxon>
        <taxon>Fungi</taxon>
        <taxon>Dikarya</taxon>
        <taxon>Ascomycota</taxon>
        <taxon>Pezizomycotina</taxon>
        <taxon>Leotiomycetes</taxon>
        <taxon>Helotiales</taxon>
        <taxon>Drepanopezizaceae</taxon>
        <taxon>Drepanopeziza</taxon>
    </lineage>
</organism>
<evidence type="ECO:0000256" key="5">
    <source>
        <dbReference type="ARBA" id="ARBA00038359"/>
    </source>
</evidence>
<feature type="transmembrane region" description="Helical" evidence="6">
    <location>
        <begin position="60"/>
        <end position="79"/>
    </location>
</feature>
<dbReference type="OMA" id="CLFGISC"/>
<dbReference type="PANTHER" id="PTHR33048:SF129">
    <property type="entry name" value="INTEGRAL MEMBRANE PROTEIN-RELATED"/>
    <property type="match status" value="1"/>
</dbReference>
<evidence type="ECO:0000259" key="7">
    <source>
        <dbReference type="Pfam" id="PF20684"/>
    </source>
</evidence>
<dbReference type="GeneID" id="18762524"/>
<dbReference type="PANTHER" id="PTHR33048">
    <property type="entry name" value="PTH11-LIKE INTEGRAL MEMBRANE PROTEIN (AFU_ORTHOLOGUE AFUA_5G11245)"/>
    <property type="match status" value="1"/>
</dbReference>
<comment type="similarity">
    <text evidence="5">Belongs to the SAT4 family.</text>
</comment>
<accession>K1X3R8</accession>
<keyword evidence="3 6" id="KW-1133">Transmembrane helix</keyword>
<feature type="transmembrane region" description="Helical" evidence="6">
    <location>
        <begin position="265"/>
        <end position="288"/>
    </location>
</feature>
<dbReference type="GO" id="GO:0016020">
    <property type="term" value="C:membrane"/>
    <property type="evidence" value="ECO:0007669"/>
    <property type="project" value="UniProtKB-SubCell"/>
</dbReference>
<name>K1X3R8_MARBU</name>
<evidence type="ECO:0000256" key="3">
    <source>
        <dbReference type="ARBA" id="ARBA00022989"/>
    </source>
</evidence>